<organism evidence="2 3">
    <name type="scientific">Hydrogenoanaerobacterium saccharovorans</name>
    <dbReference type="NCBI Taxonomy" id="474960"/>
    <lineage>
        <taxon>Bacteria</taxon>
        <taxon>Bacillati</taxon>
        <taxon>Bacillota</taxon>
        <taxon>Clostridia</taxon>
        <taxon>Eubacteriales</taxon>
        <taxon>Oscillospiraceae</taxon>
        <taxon>Hydrogenoanaerobacterium</taxon>
    </lineage>
</organism>
<reference evidence="2 3" key="1">
    <citation type="journal article" date="2021" name="Sci. Rep.">
        <title>The distribution of antibiotic resistance genes in chicken gut microbiota commensals.</title>
        <authorList>
            <person name="Juricova H."/>
            <person name="Matiasovicova J."/>
            <person name="Kubasova T."/>
            <person name="Cejkova D."/>
            <person name="Rychlik I."/>
        </authorList>
    </citation>
    <scope>NUCLEOTIDE SEQUENCE [LARGE SCALE GENOMIC DNA]</scope>
    <source>
        <strain evidence="2 3">An564</strain>
    </source>
</reference>
<dbReference type="InterPro" id="IPR046878">
    <property type="entry name" value="Big_14"/>
</dbReference>
<keyword evidence="3" id="KW-1185">Reference proteome</keyword>
<dbReference type="RefSeq" id="WP_204719352.1">
    <property type="nucleotide sequence ID" value="NZ_JACSNR010000001.1"/>
</dbReference>
<gene>
    <name evidence="2" type="ORF">H9X81_01725</name>
</gene>
<evidence type="ECO:0000313" key="2">
    <source>
        <dbReference type="EMBL" id="MBM6922414.1"/>
    </source>
</evidence>
<evidence type="ECO:0000313" key="3">
    <source>
        <dbReference type="Proteomes" id="UP000724149"/>
    </source>
</evidence>
<evidence type="ECO:0000259" key="1">
    <source>
        <dbReference type="Pfam" id="PF20251"/>
    </source>
</evidence>
<accession>A0ABS2GL24</accession>
<dbReference type="EMBL" id="JACSNR010000001">
    <property type="protein sequence ID" value="MBM6922414.1"/>
    <property type="molecule type" value="Genomic_DNA"/>
</dbReference>
<dbReference type="Proteomes" id="UP000724149">
    <property type="component" value="Unassembled WGS sequence"/>
</dbReference>
<sequence>MEQSTVGELSSDVTMRLSQEEFRSVPSELSLVITNHTGEEYTYGSEYRLEVYLDDQWYILPAEEELYFTSIGVMLQPDGINSENIAPEEYREHLPAGHYRVVKEFYGAGGEITAAAEFSISE</sequence>
<comment type="caution">
    <text evidence="2">The sequence shown here is derived from an EMBL/GenBank/DDBJ whole genome shotgun (WGS) entry which is preliminary data.</text>
</comment>
<protein>
    <recommendedName>
        <fullName evidence="1">Bacterial Ig-like domain-containing protein</fullName>
    </recommendedName>
</protein>
<feature type="domain" description="Bacterial Ig-like" evidence="1">
    <location>
        <begin position="12"/>
        <end position="118"/>
    </location>
</feature>
<dbReference type="Pfam" id="PF20251">
    <property type="entry name" value="Big_14"/>
    <property type="match status" value="1"/>
</dbReference>
<proteinExistence type="predicted"/>
<name>A0ABS2GL24_9FIRM</name>